<dbReference type="HOGENOM" id="CLU_097086_0_0_3"/>
<evidence type="ECO:0000313" key="2">
    <source>
        <dbReference type="EMBL" id="ABX08653.1"/>
    </source>
</evidence>
<sequence>MPDIVGQSRLIEAGCKVMPSDKSDSTNLTIHELLEKFSSGSLRQKRRFVKLVEERSSDFKELGEDLLKNFDPESDNWCAGWLLQVCQRHQPQLISKLIDPDSSGWFRTHSGSGVNYAALQQALLEERFEDADRMTSSTLRELAGPSAVERGYVYFSEVTSITEVDLITLDRLWIAYSQGKFGFSVQARLLEALKGRYEMLWPKIGWKENGVWTRYPNAFTWSISAPEGHMPLINQLRGVRLMDALINHSAFNPRRSIKT</sequence>
<dbReference type="STRING" id="93059.P9211_07221"/>
<protein>
    <recommendedName>
        <fullName evidence="1">GUN4-like domain-containing protein</fullName>
    </recommendedName>
</protein>
<dbReference type="GO" id="GO:0030288">
    <property type="term" value="C:outer membrane-bounded periplasmic space"/>
    <property type="evidence" value="ECO:0007669"/>
    <property type="project" value="TreeGrafter"/>
</dbReference>
<accession>A9B9Z1</accession>
<dbReference type="EMBL" id="CP000878">
    <property type="protein sequence ID" value="ABX08653.1"/>
    <property type="molecule type" value="Genomic_DNA"/>
</dbReference>
<dbReference type="PANTHER" id="PTHR34800">
    <property type="entry name" value="TETRAPYRROLE-BINDING PROTEIN, CHLOROPLASTIC"/>
    <property type="match status" value="1"/>
</dbReference>
<name>A9B9Z1_PROM4</name>
<proteinExistence type="predicted"/>
<dbReference type="InterPro" id="IPR037215">
    <property type="entry name" value="GUN4-like_sf"/>
</dbReference>
<organism evidence="2 3">
    <name type="scientific">Prochlorococcus marinus (strain MIT 9211)</name>
    <dbReference type="NCBI Taxonomy" id="93059"/>
    <lineage>
        <taxon>Bacteria</taxon>
        <taxon>Bacillati</taxon>
        <taxon>Cyanobacteriota</taxon>
        <taxon>Cyanophyceae</taxon>
        <taxon>Synechococcales</taxon>
        <taxon>Prochlorococcaceae</taxon>
        <taxon>Prochlorococcus</taxon>
    </lineage>
</organism>
<dbReference type="SUPFAM" id="SSF140869">
    <property type="entry name" value="GUN4-like"/>
    <property type="match status" value="1"/>
</dbReference>
<dbReference type="RefSeq" id="WP_012195275.1">
    <property type="nucleotide sequence ID" value="NC_009976.1"/>
</dbReference>
<reference evidence="2 3" key="1">
    <citation type="journal article" date="2007" name="PLoS Genet.">
        <title>Patterns and implications of gene gain and loss in the evolution of Prochlorococcus.</title>
        <authorList>
            <person name="Kettler G.C."/>
            <person name="Martiny A.C."/>
            <person name="Huang K."/>
            <person name="Zucker J."/>
            <person name="Coleman M.L."/>
            <person name="Rodrigue S."/>
            <person name="Chen F."/>
            <person name="Lapidus A."/>
            <person name="Ferriera S."/>
            <person name="Johnson J."/>
            <person name="Steglich C."/>
            <person name="Church G.M."/>
            <person name="Richardson P."/>
            <person name="Chisholm S.W."/>
        </authorList>
    </citation>
    <scope>NUCLEOTIDE SEQUENCE [LARGE SCALE GENOMIC DNA]</scope>
    <source>
        <strain evidence="3">MIT 9211</strain>
    </source>
</reference>
<gene>
    <name evidence="2" type="ordered locus">P9211_07221</name>
</gene>
<keyword evidence="3" id="KW-1185">Reference proteome</keyword>
<dbReference type="GO" id="GO:0046906">
    <property type="term" value="F:tetrapyrrole binding"/>
    <property type="evidence" value="ECO:0007669"/>
    <property type="project" value="TreeGrafter"/>
</dbReference>
<dbReference type="Pfam" id="PF05419">
    <property type="entry name" value="GUN4"/>
    <property type="match status" value="1"/>
</dbReference>
<dbReference type="Gene3D" id="1.25.40.620">
    <property type="match status" value="1"/>
</dbReference>
<feature type="domain" description="GUN4-like" evidence="1">
    <location>
        <begin position="111"/>
        <end position="248"/>
    </location>
</feature>
<dbReference type="PANTHER" id="PTHR34800:SF1">
    <property type="entry name" value="TETRAPYRROLE-BINDING PROTEIN, CHLOROPLASTIC"/>
    <property type="match status" value="1"/>
</dbReference>
<dbReference type="AlphaFoldDB" id="A9B9Z1"/>
<evidence type="ECO:0000313" key="3">
    <source>
        <dbReference type="Proteomes" id="UP000000788"/>
    </source>
</evidence>
<dbReference type="InterPro" id="IPR008629">
    <property type="entry name" value="GUN4-like"/>
</dbReference>
<dbReference type="CDD" id="cd16383">
    <property type="entry name" value="GUN4"/>
    <property type="match status" value="1"/>
</dbReference>
<dbReference type="eggNOG" id="COG0515">
    <property type="taxonomic scope" value="Bacteria"/>
</dbReference>
<dbReference type="KEGG" id="pmj:P9211_07221"/>
<evidence type="ECO:0000259" key="1">
    <source>
        <dbReference type="Pfam" id="PF05419"/>
    </source>
</evidence>
<dbReference type="Gene3D" id="1.10.10.1770">
    <property type="entry name" value="Gun4-like"/>
    <property type="match status" value="1"/>
</dbReference>
<dbReference type="Proteomes" id="UP000000788">
    <property type="component" value="Chromosome"/>
</dbReference>